<dbReference type="FunFam" id="3.40.50.720:FF:000311">
    <property type="entry name" value="Ornithine cyclodeaminase"/>
    <property type="match status" value="1"/>
</dbReference>
<dbReference type="NCBIfam" id="NF004793">
    <property type="entry name" value="PRK06141.1"/>
    <property type="match status" value="1"/>
</dbReference>
<dbReference type="GO" id="GO:0016491">
    <property type="term" value="F:oxidoreductase activity"/>
    <property type="evidence" value="ECO:0007669"/>
    <property type="project" value="UniProtKB-ARBA"/>
</dbReference>
<dbReference type="PANTHER" id="PTHR13812">
    <property type="entry name" value="KETIMINE REDUCTASE MU-CRYSTALLIN"/>
    <property type="match status" value="1"/>
</dbReference>
<evidence type="ECO:0000313" key="2">
    <source>
        <dbReference type="EMBL" id="APH70345.1"/>
    </source>
</evidence>
<evidence type="ECO:0000313" key="3">
    <source>
        <dbReference type="Proteomes" id="UP000182840"/>
    </source>
</evidence>
<dbReference type="GO" id="GO:0005737">
    <property type="term" value="C:cytoplasm"/>
    <property type="evidence" value="ECO:0007669"/>
    <property type="project" value="TreeGrafter"/>
</dbReference>
<dbReference type="AlphaFoldDB" id="A0A1L3SLX3"/>
<protein>
    <submittedName>
        <fullName evidence="2">Ornithine cyclodeaminase</fullName>
    </submittedName>
</protein>
<proteinExistence type="inferred from homology"/>
<gene>
    <name evidence="2" type="ORF">BSQ44_02300</name>
</gene>
<keyword evidence="3" id="KW-1185">Reference proteome</keyword>
<reference evidence="3" key="1">
    <citation type="submission" date="2016-11" db="EMBL/GenBank/DDBJ databases">
        <title>Mesorhizobium oceanicum sp. nov., isolated from deep seawater in South China Sea.</title>
        <authorList>
            <person name="Fu G.-Y."/>
        </authorList>
    </citation>
    <scope>NUCLEOTIDE SEQUENCE [LARGE SCALE GENOMIC DNA]</scope>
    <source>
        <strain evidence="3">B7</strain>
    </source>
</reference>
<dbReference type="EMBL" id="CP018171">
    <property type="protein sequence ID" value="APH70345.1"/>
    <property type="molecule type" value="Genomic_DNA"/>
</dbReference>
<sequence>MRMIDTGAVDRALDFSSLVETLRDTFRDGAIQPVRHHHTIERPDGAASTLLLMPAWSDFERAGTSDGGFVGVKIVTVSPDNNAIGKPAVMGLYLLLDGRTGEPRALIDGQRLTQWRTACASALAASYLARQDASRLLVIGAGALAPFLAKAHSAVRPIREIRIWNRTPANAAKVAEALAADGLNAAVATDLAGEIGSADIVSSATISTDPLIEGRFLRPGTHVDLVGGFTPAMREADDEAIRRARVFVDTMAGATKEAGDIVQPLASGALLKEAIAADLFGLTRGEKNGRENRDEITLFKSVGAALEDLAAGIAVYRAVDGPAGPDR</sequence>
<organism evidence="2 3">
    <name type="scientific">Aquibium oceanicum</name>
    <dbReference type="NCBI Taxonomy" id="1670800"/>
    <lineage>
        <taxon>Bacteria</taxon>
        <taxon>Pseudomonadati</taxon>
        <taxon>Pseudomonadota</taxon>
        <taxon>Alphaproteobacteria</taxon>
        <taxon>Hyphomicrobiales</taxon>
        <taxon>Phyllobacteriaceae</taxon>
        <taxon>Aquibium</taxon>
    </lineage>
</organism>
<dbReference type="GO" id="GO:0019752">
    <property type="term" value="P:carboxylic acid metabolic process"/>
    <property type="evidence" value="ECO:0007669"/>
    <property type="project" value="UniProtKB-ARBA"/>
</dbReference>
<dbReference type="RefSeq" id="WP_072601757.1">
    <property type="nucleotide sequence ID" value="NZ_CP018171.1"/>
</dbReference>
<dbReference type="PIRSF" id="PIRSF001439">
    <property type="entry name" value="CryM"/>
    <property type="match status" value="1"/>
</dbReference>
<name>A0A1L3SLX3_9HYPH</name>
<dbReference type="InterPro" id="IPR036291">
    <property type="entry name" value="NAD(P)-bd_dom_sf"/>
</dbReference>
<dbReference type="InterPro" id="IPR003462">
    <property type="entry name" value="ODC_Mu_crystall"/>
</dbReference>
<comment type="similarity">
    <text evidence="1">Belongs to the ornithine cyclodeaminase/mu-crystallin family.</text>
</comment>
<dbReference type="SUPFAM" id="SSF51735">
    <property type="entry name" value="NAD(P)-binding Rossmann-fold domains"/>
    <property type="match status" value="1"/>
</dbReference>
<dbReference type="PANTHER" id="PTHR13812:SF19">
    <property type="entry name" value="KETIMINE REDUCTASE MU-CRYSTALLIN"/>
    <property type="match status" value="1"/>
</dbReference>
<dbReference type="Gene3D" id="3.30.1780.10">
    <property type="entry name" value="ornithine cyclodeaminase, domain 1"/>
    <property type="match status" value="1"/>
</dbReference>
<dbReference type="OrthoDB" id="9785971at2"/>
<dbReference type="Proteomes" id="UP000182840">
    <property type="component" value="Chromosome"/>
</dbReference>
<accession>A0A1L3SLX3</accession>
<dbReference type="Pfam" id="PF02423">
    <property type="entry name" value="OCD_Mu_crystall"/>
    <property type="match status" value="1"/>
</dbReference>
<dbReference type="InterPro" id="IPR023401">
    <property type="entry name" value="ODC_N"/>
</dbReference>
<dbReference type="Gene3D" id="3.40.50.720">
    <property type="entry name" value="NAD(P)-binding Rossmann-like Domain"/>
    <property type="match status" value="1"/>
</dbReference>
<dbReference type="STRING" id="1670800.BSQ44_02300"/>
<dbReference type="KEGG" id="meso:BSQ44_02300"/>
<evidence type="ECO:0000256" key="1">
    <source>
        <dbReference type="ARBA" id="ARBA00008903"/>
    </source>
</evidence>